<comment type="caution">
    <text evidence="1">The sequence shown here is derived from an EMBL/GenBank/DDBJ whole genome shotgun (WGS) entry which is preliminary data.</text>
</comment>
<sequence length="154" mass="16623">MTLPNAIRVGGEIDAFCGKCELNLAHTIIAMVGQKVIKVKCNTCDNEHQFRGTQPLEKATSFAAPKTKAASSGGTRAPRAPVVKMSWEDQFAGKDLGRAKKYSPRETFVMDDVIDHPTFGIGLVIAVRVDKVDVSFKQDTKTLVHGKTPPPAAS</sequence>
<protein>
    <submittedName>
        <fullName evidence="1">Uncharacterized protein</fullName>
    </submittedName>
</protein>
<name>A0A2W5T8G5_9BACT</name>
<evidence type="ECO:0000313" key="1">
    <source>
        <dbReference type="EMBL" id="PZR10217.1"/>
    </source>
</evidence>
<dbReference type="AlphaFoldDB" id="A0A2W5T8G5"/>
<accession>A0A2W5T8G5</accession>
<evidence type="ECO:0000313" key="2">
    <source>
        <dbReference type="Proteomes" id="UP000249061"/>
    </source>
</evidence>
<dbReference type="Proteomes" id="UP000249061">
    <property type="component" value="Unassembled WGS sequence"/>
</dbReference>
<proteinExistence type="predicted"/>
<reference evidence="1 2" key="1">
    <citation type="submission" date="2017-08" db="EMBL/GenBank/DDBJ databases">
        <title>Infants hospitalized years apart are colonized by the same room-sourced microbial strains.</title>
        <authorList>
            <person name="Brooks B."/>
            <person name="Olm M.R."/>
            <person name="Firek B.A."/>
            <person name="Baker R."/>
            <person name="Thomas B.C."/>
            <person name="Morowitz M.J."/>
            <person name="Banfield J.F."/>
        </authorList>
    </citation>
    <scope>NUCLEOTIDE SEQUENCE [LARGE SCALE GENOMIC DNA]</scope>
    <source>
        <strain evidence="1">S2_003_000_R2_14</strain>
    </source>
</reference>
<organism evidence="1 2">
    <name type="scientific">Archangium gephyra</name>
    <dbReference type="NCBI Taxonomy" id="48"/>
    <lineage>
        <taxon>Bacteria</taxon>
        <taxon>Pseudomonadati</taxon>
        <taxon>Myxococcota</taxon>
        <taxon>Myxococcia</taxon>
        <taxon>Myxococcales</taxon>
        <taxon>Cystobacterineae</taxon>
        <taxon>Archangiaceae</taxon>
        <taxon>Archangium</taxon>
    </lineage>
</organism>
<dbReference type="EMBL" id="QFQP01000018">
    <property type="protein sequence ID" value="PZR10217.1"/>
    <property type="molecule type" value="Genomic_DNA"/>
</dbReference>
<gene>
    <name evidence="1" type="ORF">DI536_20540</name>
</gene>